<dbReference type="PANTHER" id="PTHR39199:SF1">
    <property type="entry name" value="BLR5128 PROTEIN"/>
    <property type="match status" value="1"/>
</dbReference>
<dbReference type="Gene3D" id="3.30.2130.10">
    <property type="entry name" value="VC0802-like"/>
    <property type="match status" value="1"/>
</dbReference>
<dbReference type="InterPro" id="IPR018717">
    <property type="entry name" value="DUF2241"/>
</dbReference>
<dbReference type="Pfam" id="PF13840">
    <property type="entry name" value="ACT_7"/>
    <property type="match status" value="1"/>
</dbReference>
<feature type="domain" description="CASTOR ACT" evidence="2">
    <location>
        <begin position="72"/>
        <end position="128"/>
    </location>
</feature>
<accession>A0ABT3A8S3</accession>
<evidence type="ECO:0000313" key="4">
    <source>
        <dbReference type="Proteomes" id="UP001652504"/>
    </source>
</evidence>
<comment type="caution">
    <text evidence="3">The sequence shown here is derived from an EMBL/GenBank/DDBJ whole genome shotgun (WGS) entry which is preliminary data.</text>
</comment>
<organism evidence="3 4">
    <name type="scientific">Fluctibacter corallii</name>
    <dbReference type="NCBI Taxonomy" id="2984329"/>
    <lineage>
        <taxon>Bacteria</taxon>
        <taxon>Pseudomonadati</taxon>
        <taxon>Pseudomonadota</taxon>
        <taxon>Gammaproteobacteria</taxon>
        <taxon>Alteromonadales</taxon>
        <taxon>Alteromonadaceae</taxon>
        <taxon>Fluctibacter</taxon>
    </lineage>
</organism>
<evidence type="ECO:0000259" key="1">
    <source>
        <dbReference type="Pfam" id="PF10000"/>
    </source>
</evidence>
<evidence type="ECO:0000259" key="2">
    <source>
        <dbReference type="Pfam" id="PF13840"/>
    </source>
</evidence>
<dbReference type="Pfam" id="PF10000">
    <property type="entry name" value="ACT_3"/>
    <property type="match status" value="1"/>
</dbReference>
<gene>
    <name evidence="3" type="ORF">OE749_10255</name>
</gene>
<feature type="domain" description="DUF2241" evidence="1">
    <location>
        <begin position="3"/>
        <end position="69"/>
    </location>
</feature>
<dbReference type="PANTHER" id="PTHR39199">
    <property type="entry name" value="BLR5128 PROTEIN"/>
    <property type="match status" value="1"/>
</dbReference>
<reference evidence="3 4" key="1">
    <citation type="submission" date="2022-10" db="EMBL/GenBank/DDBJ databases">
        <title>Aestuariibacter sp. AA17 isolated from Montipora capitata coral fragment.</title>
        <authorList>
            <person name="Emsley S.A."/>
            <person name="Pfannmuller K.M."/>
            <person name="Loughran R.M."/>
            <person name="Shlafstein M."/>
            <person name="Papke E."/>
            <person name="Saw J.H."/>
            <person name="Ushijima B."/>
            <person name="Videau P."/>
        </authorList>
    </citation>
    <scope>NUCLEOTIDE SEQUENCE [LARGE SCALE GENOMIC DNA]</scope>
    <source>
        <strain evidence="3 4">AA17</strain>
    </source>
</reference>
<dbReference type="SUPFAM" id="SSF55021">
    <property type="entry name" value="ACT-like"/>
    <property type="match status" value="2"/>
</dbReference>
<keyword evidence="4" id="KW-1185">Reference proteome</keyword>
<protein>
    <submittedName>
        <fullName evidence="3">ACT domain-containing protein</fullName>
    </submittedName>
</protein>
<name>A0ABT3A8S3_9ALTE</name>
<evidence type="ECO:0000313" key="3">
    <source>
        <dbReference type="EMBL" id="MCV2885072.1"/>
    </source>
</evidence>
<sequence length="135" mass="14409">MMGETNLETLLGTMRPILAKDIFAFCTIPKDKVTADILKVCTGMFIEQEGTTLILEQSIALSKGLTFSGEFACITLTVHSSLEAVGLTAAVSSCLADIGISANVVAAYYHDHVFVPYEKAALAVEALNALSQQHQ</sequence>
<dbReference type="EMBL" id="JAOWKX010000005">
    <property type="protein sequence ID" value="MCV2885072.1"/>
    <property type="molecule type" value="Genomic_DNA"/>
</dbReference>
<dbReference type="InterPro" id="IPR045865">
    <property type="entry name" value="ACT-like_dom_sf"/>
</dbReference>
<dbReference type="InterPro" id="IPR027795">
    <property type="entry name" value="CASTOR_ACT_dom"/>
</dbReference>
<proteinExistence type="predicted"/>
<dbReference type="Proteomes" id="UP001652504">
    <property type="component" value="Unassembled WGS sequence"/>
</dbReference>